<dbReference type="GO" id="GO:0009253">
    <property type="term" value="P:peptidoglycan catabolic process"/>
    <property type="evidence" value="ECO:0007669"/>
    <property type="project" value="InterPro"/>
</dbReference>
<comment type="catalytic activity">
    <reaction evidence="4">
        <text>Hydrolysis of (1-&gt;4)-beta-linkages between N-acetylmuramic acid and N-acetyl-D-glucosamine residues in a peptidoglycan and between N-acetyl-D-glucosamine residues in chitodextrins.</text>
        <dbReference type="EC" id="3.2.1.17"/>
    </reaction>
</comment>
<dbReference type="GO" id="GO:0009252">
    <property type="term" value="P:peptidoglycan biosynthetic process"/>
    <property type="evidence" value="ECO:0007669"/>
    <property type="project" value="UniProtKB-UniPathway"/>
</dbReference>
<dbReference type="InterPro" id="IPR023346">
    <property type="entry name" value="Lysozyme-like_dom_sf"/>
</dbReference>
<dbReference type="EMBL" id="ANNX02000020">
    <property type="protein sequence ID" value="KYC41888.1"/>
    <property type="molecule type" value="Genomic_DNA"/>
</dbReference>
<evidence type="ECO:0000313" key="6">
    <source>
        <dbReference type="Proteomes" id="UP000076925"/>
    </source>
</evidence>
<dbReference type="EC" id="3.2.1.17" evidence="4"/>
<dbReference type="InterPro" id="IPR051018">
    <property type="entry name" value="Bacteriophage_GH24"/>
</dbReference>
<dbReference type="Proteomes" id="UP000076925">
    <property type="component" value="Unassembled WGS sequence"/>
</dbReference>
<gene>
    <name evidence="5" type="ORF">WA1_17865</name>
</gene>
<reference evidence="5 6" key="1">
    <citation type="journal article" date="2013" name="Genome Biol. Evol.">
        <title>Genomes of Stigonematalean cyanobacteria (subsection V) and the evolution of oxygenic photosynthesis from prokaryotes to plastids.</title>
        <authorList>
            <person name="Dagan T."/>
            <person name="Roettger M."/>
            <person name="Stucken K."/>
            <person name="Landan G."/>
            <person name="Koch R."/>
            <person name="Major P."/>
            <person name="Gould S.B."/>
            <person name="Goremykin V.V."/>
            <person name="Rippka R."/>
            <person name="Tandeau de Marsac N."/>
            <person name="Gugger M."/>
            <person name="Lockhart P.J."/>
            <person name="Allen J.F."/>
            <person name="Brune I."/>
            <person name="Maus I."/>
            <person name="Puhler A."/>
            <person name="Martin W.F."/>
        </authorList>
    </citation>
    <scope>NUCLEOTIDE SEQUENCE [LARGE SCALE GENOMIC DNA]</scope>
    <source>
        <strain evidence="5 6">PCC 7110</strain>
    </source>
</reference>
<dbReference type="AlphaFoldDB" id="A0A139XB08"/>
<organism evidence="5 6">
    <name type="scientific">Scytonema hofmannii PCC 7110</name>
    <dbReference type="NCBI Taxonomy" id="128403"/>
    <lineage>
        <taxon>Bacteria</taxon>
        <taxon>Bacillati</taxon>
        <taxon>Cyanobacteriota</taxon>
        <taxon>Cyanophyceae</taxon>
        <taxon>Nostocales</taxon>
        <taxon>Scytonemataceae</taxon>
        <taxon>Scytonema</taxon>
    </lineage>
</organism>
<dbReference type="GO" id="GO:0031640">
    <property type="term" value="P:killing of cells of another organism"/>
    <property type="evidence" value="ECO:0007669"/>
    <property type="project" value="UniProtKB-KW"/>
</dbReference>
<evidence type="ECO:0000256" key="3">
    <source>
        <dbReference type="ARBA" id="ARBA00023200"/>
    </source>
</evidence>
<evidence type="ECO:0000313" key="5">
    <source>
        <dbReference type="EMBL" id="KYC41888.1"/>
    </source>
</evidence>
<keyword evidence="6" id="KW-1185">Reference proteome</keyword>
<dbReference type="RefSeq" id="WP_017746298.1">
    <property type="nucleotide sequence ID" value="NZ_KQ976354.1"/>
</dbReference>
<keyword evidence="1 4" id="KW-0929">Antimicrobial</keyword>
<keyword evidence="3" id="KW-1035">Host cytoplasm</keyword>
<dbReference type="InterPro" id="IPR033907">
    <property type="entry name" value="Endolysin_autolysin"/>
</dbReference>
<dbReference type="SUPFAM" id="SSF53955">
    <property type="entry name" value="Lysozyme-like"/>
    <property type="match status" value="1"/>
</dbReference>
<keyword evidence="2 4" id="KW-0081">Bacteriolytic enzyme</keyword>
<evidence type="ECO:0000256" key="4">
    <source>
        <dbReference type="RuleBase" id="RU003788"/>
    </source>
</evidence>
<dbReference type="InterPro" id="IPR002196">
    <property type="entry name" value="Glyco_hydro_24"/>
</dbReference>
<dbReference type="UniPathway" id="UPA00219"/>
<dbReference type="PANTHER" id="PTHR38107">
    <property type="match status" value="1"/>
</dbReference>
<dbReference type="GO" id="GO:0016998">
    <property type="term" value="P:cell wall macromolecule catabolic process"/>
    <property type="evidence" value="ECO:0007669"/>
    <property type="project" value="InterPro"/>
</dbReference>
<dbReference type="Gene3D" id="1.10.530.40">
    <property type="match status" value="1"/>
</dbReference>
<dbReference type="CDD" id="cd00737">
    <property type="entry name" value="lyz_endolysin_autolysin"/>
    <property type="match status" value="1"/>
</dbReference>
<dbReference type="InterPro" id="IPR038063">
    <property type="entry name" value="Transpep_catalytic_dom"/>
</dbReference>
<comment type="similarity">
    <text evidence="4">Belongs to the glycosyl hydrolase 24 family.</text>
</comment>
<sequence length="436" mass="48987">MDLATYSTNLKLTQLPKELITEVQQCLSDGGYKVTINGIADAVTKQAFADFKKASYLQDPEYLGPSTATALLKLQKTSTAPQPLSGLNYLRLTRTQAKDQFGCQVLKLQYFQNGQVVDEINMRSGAPSKQYFRKGVDSISGSGEPLPEGRWRIENLFWAGGKDNWNASHGEGIGPVSVPLTYDEPGTTERSEIVIHNDHNANQGNPGSVGCPVTYELGDMKKVVAWLRDTDPRYLYVDWNLGSCPSVYAVLPVSNKLPRAGVELIKKFESCFLEAYPDPLSGNEPITIGWGCTIKEDGSKWQLGDRIIQERADKLLIDQLSDRYMRDLEQSVPFWEQMTENQKGALLCFGYNLGSKFMTEGDFDSIRRILKNKQWEKLPEILSLYRNPGTRVELGLKRRRYAEGLVWQGVSVEEAYRKAMTIAQISDRVSLAMMRP</sequence>
<dbReference type="Gene3D" id="2.40.440.10">
    <property type="entry name" value="L,D-transpeptidase catalytic domain-like"/>
    <property type="match status" value="1"/>
</dbReference>
<name>A0A139XB08_9CYAN</name>
<accession>A0A139XB08</accession>
<keyword evidence="4" id="KW-0378">Hydrolase</keyword>
<dbReference type="Pfam" id="PF00959">
    <property type="entry name" value="Phage_lysozyme"/>
    <property type="match status" value="1"/>
</dbReference>
<comment type="caution">
    <text evidence="5">The sequence shown here is derived from an EMBL/GenBank/DDBJ whole genome shotgun (WGS) entry which is preliminary data.</text>
</comment>
<dbReference type="PANTHER" id="PTHR38107:SF3">
    <property type="entry name" value="LYSOZYME RRRD-RELATED"/>
    <property type="match status" value="1"/>
</dbReference>
<dbReference type="OrthoDB" id="529831at2"/>
<evidence type="ECO:0000256" key="1">
    <source>
        <dbReference type="ARBA" id="ARBA00022529"/>
    </source>
</evidence>
<dbReference type="GO" id="GO:0042742">
    <property type="term" value="P:defense response to bacterium"/>
    <property type="evidence" value="ECO:0007669"/>
    <property type="project" value="UniProtKB-KW"/>
</dbReference>
<proteinExistence type="inferred from homology"/>
<dbReference type="InterPro" id="IPR023347">
    <property type="entry name" value="Lysozyme_dom_sf"/>
</dbReference>
<dbReference type="STRING" id="128403.WA1_17865"/>
<evidence type="ECO:0000256" key="2">
    <source>
        <dbReference type="ARBA" id="ARBA00022638"/>
    </source>
</evidence>
<protein>
    <recommendedName>
        <fullName evidence="4">Lysozyme</fullName>
        <ecNumber evidence="4">3.2.1.17</ecNumber>
    </recommendedName>
</protein>
<dbReference type="GO" id="GO:0003796">
    <property type="term" value="F:lysozyme activity"/>
    <property type="evidence" value="ECO:0007669"/>
    <property type="project" value="UniProtKB-EC"/>
</dbReference>
<keyword evidence="4" id="KW-0326">Glycosidase</keyword>